<name>A0A066V2M4_TILAU</name>
<proteinExistence type="predicted"/>
<protein>
    <submittedName>
        <fullName evidence="3">Uncharacterized protein</fullName>
    </submittedName>
</protein>
<evidence type="ECO:0000313" key="3">
    <source>
        <dbReference type="EMBL" id="KDN35947.1"/>
    </source>
</evidence>
<dbReference type="HOGENOM" id="CLU_443577_0_0_1"/>
<comment type="caution">
    <text evidence="3">The sequence shown here is derived from an EMBL/GenBank/DDBJ whole genome shotgun (WGS) entry which is preliminary data.</text>
</comment>
<sequence>MASRYAPPQPSRQPNVPTPPVRFGADEARTPANSDMPRGVVRSSAKEISSAGGGSSSRKKERGGATKRKASVKGTLFAFLFRVAFFYTLIAAVWNCSSRPFAFDYATNDHRVVCRTLAQTKLQLQPLVLPYVHKLEAKAEPYVRIVRPYVKTAYKHAKPVALYAQWTGTHLYKKHVLPMQKQALRRTRGFADPHISKVQKQYETHVQPRIFTAQRTIQPYHDIYWRDVHPHVQTSYDLVVRSVAVSSTFYLEQVYPQIITLSKHSYRFYVDHASPAIYRFYAALIRPQVDKLLAKLWNARVRQMTDEVIDATRLQADAVGTGQSYESEKVKKVEGAVKKAKQARDDHSVLGRLSKTSEAVHGKEQSDDTAVAAERAVRVEAESAVLTEKLELWETGLGELIRKEFKLWTERVAQARNHQVAELPQQFAALVDAFVDEEAGVALVRLERGFKRLALERDARPLDERLAAAQQLIAKEESKLFSDSAKLRSGLAALKGKLVNTEVSAAHASADEIDRYVDAAIKSFESTMGKTEYHENVDDWEGWDAGLKVRANMYREELLGVQKGERPVKSGLGINLKKEPDVSPHNHQRTCQAIQAPVRRCCARDPQLHERSAVGA</sequence>
<keyword evidence="2" id="KW-1133">Transmembrane helix</keyword>
<evidence type="ECO:0000313" key="4">
    <source>
        <dbReference type="Proteomes" id="UP000027361"/>
    </source>
</evidence>
<dbReference type="RefSeq" id="XP_013239907.1">
    <property type="nucleotide sequence ID" value="XM_013384453.1"/>
</dbReference>
<dbReference type="OrthoDB" id="3260408at2759"/>
<gene>
    <name evidence="3" type="ORF">K437DRAFT_64483</name>
</gene>
<keyword evidence="2" id="KW-0472">Membrane</keyword>
<reference evidence="3 4" key="1">
    <citation type="submission" date="2014-05" db="EMBL/GenBank/DDBJ databases">
        <title>Draft genome sequence of a rare smut relative, Tilletiaria anomala UBC 951.</title>
        <authorList>
            <consortium name="DOE Joint Genome Institute"/>
            <person name="Toome M."/>
            <person name="Kuo A."/>
            <person name="Henrissat B."/>
            <person name="Lipzen A."/>
            <person name="Tritt A."/>
            <person name="Yoshinaga Y."/>
            <person name="Zane M."/>
            <person name="Barry K."/>
            <person name="Grigoriev I.V."/>
            <person name="Spatafora J.W."/>
            <person name="Aimea M.C."/>
        </authorList>
    </citation>
    <scope>NUCLEOTIDE SEQUENCE [LARGE SCALE GENOMIC DNA]</scope>
    <source>
        <strain evidence="3 4">UBC 951</strain>
    </source>
</reference>
<dbReference type="AlphaFoldDB" id="A0A066V2M4"/>
<dbReference type="EMBL" id="JMSN01000187">
    <property type="protein sequence ID" value="KDN35947.1"/>
    <property type="molecule type" value="Genomic_DNA"/>
</dbReference>
<evidence type="ECO:0000256" key="1">
    <source>
        <dbReference type="SAM" id="MobiDB-lite"/>
    </source>
</evidence>
<keyword evidence="2" id="KW-0812">Transmembrane</keyword>
<dbReference type="Proteomes" id="UP000027361">
    <property type="component" value="Unassembled WGS sequence"/>
</dbReference>
<keyword evidence="4" id="KW-1185">Reference proteome</keyword>
<accession>A0A066V2M4</accession>
<feature type="transmembrane region" description="Helical" evidence="2">
    <location>
        <begin position="76"/>
        <end position="94"/>
    </location>
</feature>
<dbReference type="STRING" id="1037660.A0A066V2M4"/>
<dbReference type="InParanoid" id="A0A066V2M4"/>
<organism evidence="3 4">
    <name type="scientific">Tilletiaria anomala (strain ATCC 24038 / CBS 436.72 / UBC 951)</name>
    <dbReference type="NCBI Taxonomy" id="1037660"/>
    <lineage>
        <taxon>Eukaryota</taxon>
        <taxon>Fungi</taxon>
        <taxon>Dikarya</taxon>
        <taxon>Basidiomycota</taxon>
        <taxon>Ustilaginomycotina</taxon>
        <taxon>Exobasidiomycetes</taxon>
        <taxon>Georgefischeriales</taxon>
        <taxon>Tilletiariaceae</taxon>
        <taxon>Tilletiaria</taxon>
    </lineage>
</organism>
<feature type="region of interest" description="Disordered" evidence="1">
    <location>
        <begin position="1"/>
        <end position="67"/>
    </location>
</feature>
<evidence type="ECO:0000256" key="2">
    <source>
        <dbReference type="SAM" id="Phobius"/>
    </source>
</evidence>
<feature type="compositionally biased region" description="Pro residues" evidence="1">
    <location>
        <begin position="7"/>
        <end position="20"/>
    </location>
</feature>
<feature type="compositionally biased region" description="Basic residues" evidence="1">
    <location>
        <begin position="57"/>
        <end position="67"/>
    </location>
</feature>
<dbReference type="GeneID" id="25267673"/>